<dbReference type="Proteomes" id="UP000836841">
    <property type="component" value="Chromosome 2"/>
</dbReference>
<dbReference type="GO" id="GO:0006886">
    <property type="term" value="P:intracellular protein transport"/>
    <property type="evidence" value="ECO:0007669"/>
    <property type="project" value="TreeGrafter"/>
</dbReference>
<dbReference type="AlphaFoldDB" id="A0AAU9RS37"/>
<organism evidence="1 2">
    <name type="scientific">Thlaspi arvense</name>
    <name type="common">Field penny-cress</name>
    <dbReference type="NCBI Taxonomy" id="13288"/>
    <lineage>
        <taxon>Eukaryota</taxon>
        <taxon>Viridiplantae</taxon>
        <taxon>Streptophyta</taxon>
        <taxon>Embryophyta</taxon>
        <taxon>Tracheophyta</taxon>
        <taxon>Spermatophyta</taxon>
        <taxon>Magnoliopsida</taxon>
        <taxon>eudicotyledons</taxon>
        <taxon>Gunneridae</taxon>
        <taxon>Pentapetalae</taxon>
        <taxon>rosids</taxon>
        <taxon>malvids</taxon>
        <taxon>Brassicales</taxon>
        <taxon>Brassicaceae</taxon>
        <taxon>Thlaspideae</taxon>
        <taxon>Thlaspi</taxon>
    </lineage>
</organism>
<dbReference type="PANTHER" id="PTHR11099">
    <property type="entry name" value="VACUOLAR SORTING PROTEIN 35"/>
    <property type="match status" value="1"/>
</dbReference>
<dbReference type="GO" id="GO:0005770">
    <property type="term" value="C:late endosome"/>
    <property type="evidence" value="ECO:0007669"/>
    <property type="project" value="TreeGrafter"/>
</dbReference>
<dbReference type="GO" id="GO:0042147">
    <property type="term" value="P:retrograde transport, endosome to Golgi"/>
    <property type="evidence" value="ECO:0007669"/>
    <property type="project" value="InterPro"/>
</dbReference>
<sequence>MTRAIWSLRKQIDMAAREHTCKEANAFVILSRDADTQMDALEFGMGPNATTGWLSGIQGPAQEKEKWERERKELRDLVGKNLHIMSQLEGVDLGKYRDTDLSRIVEQVVNFKDELAQCYLMDCIIQVFPNDFHLQTLGVLLGACPQLQPSVNIKMVLSGLMERLWNYAASSVERLEKHKWTCQPQDLQHSICFF</sequence>
<evidence type="ECO:0000313" key="1">
    <source>
        <dbReference type="EMBL" id="CAH2046896.1"/>
    </source>
</evidence>
<dbReference type="Pfam" id="PF03635">
    <property type="entry name" value="Vps35"/>
    <property type="match status" value="1"/>
</dbReference>
<keyword evidence="2" id="KW-1185">Reference proteome</keyword>
<name>A0AAU9RS37_THLAR</name>
<protein>
    <submittedName>
        <fullName evidence="1">Uncharacterized protein</fullName>
    </submittedName>
</protein>
<dbReference type="InterPro" id="IPR005378">
    <property type="entry name" value="Vps35"/>
</dbReference>
<dbReference type="GO" id="GO:0005829">
    <property type="term" value="C:cytosol"/>
    <property type="evidence" value="ECO:0007669"/>
    <property type="project" value="GOC"/>
</dbReference>
<accession>A0AAU9RS37</accession>
<dbReference type="PANTHER" id="PTHR11099:SF5">
    <property type="entry name" value="VACUOLAR PROTEIN SORTING-ASSOCIATED PROTEIN 35C"/>
    <property type="match status" value="1"/>
</dbReference>
<evidence type="ECO:0000313" key="2">
    <source>
        <dbReference type="Proteomes" id="UP000836841"/>
    </source>
</evidence>
<reference evidence="1 2" key="1">
    <citation type="submission" date="2022-03" db="EMBL/GenBank/DDBJ databases">
        <authorList>
            <person name="Nunn A."/>
            <person name="Chopra R."/>
            <person name="Nunn A."/>
            <person name="Contreras Garrido A."/>
        </authorList>
    </citation>
    <scope>NUCLEOTIDE SEQUENCE [LARGE SCALE GENOMIC DNA]</scope>
</reference>
<proteinExistence type="predicted"/>
<gene>
    <name evidence="1" type="ORF">TAV2_LOCUS7782</name>
</gene>
<dbReference type="GO" id="GO:0030906">
    <property type="term" value="C:retromer, cargo-selective complex"/>
    <property type="evidence" value="ECO:0007669"/>
    <property type="project" value="InterPro"/>
</dbReference>
<dbReference type="EMBL" id="OU466858">
    <property type="protein sequence ID" value="CAH2046896.1"/>
    <property type="molecule type" value="Genomic_DNA"/>
</dbReference>